<dbReference type="AlphaFoldDB" id="A0A0J6YNB8"/>
<sequence>MYLVASQSTSSDESSKRRDVWKVAYSRMNQRWGIPGPGWMTVRKVQKKKRIKKRQESLDQGSDREQYQAGKARFGGQSVGRVLQRTSSSIATKSDGLRAKKKNGMDS</sequence>
<dbReference type="Proteomes" id="UP000054565">
    <property type="component" value="Unassembled WGS sequence"/>
</dbReference>
<feature type="compositionally biased region" description="Basic and acidic residues" evidence="1">
    <location>
        <begin position="54"/>
        <end position="66"/>
    </location>
</feature>
<gene>
    <name evidence="2" type="ORF">CIRG_08340</name>
</gene>
<accession>A0A0J6YNB8</accession>
<feature type="compositionally biased region" description="Basic and acidic residues" evidence="1">
    <location>
        <begin position="95"/>
        <end position="107"/>
    </location>
</feature>
<dbReference type="EMBL" id="DS028098">
    <property type="protein sequence ID" value="KMP08659.1"/>
    <property type="molecule type" value="Genomic_DNA"/>
</dbReference>
<organism evidence="2 3">
    <name type="scientific">Coccidioides immitis RMSCC 2394</name>
    <dbReference type="NCBI Taxonomy" id="404692"/>
    <lineage>
        <taxon>Eukaryota</taxon>
        <taxon>Fungi</taxon>
        <taxon>Dikarya</taxon>
        <taxon>Ascomycota</taxon>
        <taxon>Pezizomycotina</taxon>
        <taxon>Eurotiomycetes</taxon>
        <taxon>Eurotiomycetidae</taxon>
        <taxon>Onygenales</taxon>
        <taxon>Onygenaceae</taxon>
        <taxon>Coccidioides</taxon>
    </lineage>
</organism>
<feature type="region of interest" description="Disordered" evidence="1">
    <location>
        <begin position="47"/>
        <end position="107"/>
    </location>
</feature>
<evidence type="ECO:0000256" key="1">
    <source>
        <dbReference type="SAM" id="MobiDB-lite"/>
    </source>
</evidence>
<name>A0A0J6YNB8_COCIT</name>
<evidence type="ECO:0000313" key="3">
    <source>
        <dbReference type="Proteomes" id="UP000054565"/>
    </source>
</evidence>
<evidence type="ECO:0000313" key="2">
    <source>
        <dbReference type="EMBL" id="KMP08659.1"/>
    </source>
</evidence>
<reference evidence="3" key="1">
    <citation type="journal article" date="2010" name="Genome Res.">
        <title>Population genomic sequencing of Coccidioides fungi reveals recent hybridization and transposon control.</title>
        <authorList>
            <person name="Neafsey D.E."/>
            <person name="Barker B.M."/>
            <person name="Sharpton T.J."/>
            <person name="Stajich J.E."/>
            <person name="Park D.J."/>
            <person name="Whiston E."/>
            <person name="Hung C.-Y."/>
            <person name="McMahan C."/>
            <person name="White J."/>
            <person name="Sykes S."/>
            <person name="Heiman D."/>
            <person name="Young S."/>
            <person name="Zeng Q."/>
            <person name="Abouelleil A."/>
            <person name="Aftuck L."/>
            <person name="Bessette D."/>
            <person name="Brown A."/>
            <person name="FitzGerald M."/>
            <person name="Lui A."/>
            <person name="Macdonald J.P."/>
            <person name="Priest M."/>
            <person name="Orbach M.J."/>
            <person name="Galgiani J.N."/>
            <person name="Kirkland T.N."/>
            <person name="Cole G.T."/>
            <person name="Birren B.W."/>
            <person name="Henn M.R."/>
            <person name="Taylor J.W."/>
            <person name="Rounsley S.D."/>
        </authorList>
    </citation>
    <scope>NUCLEOTIDE SEQUENCE [LARGE SCALE GENOMIC DNA]</scope>
    <source>
        <strain evidence="3">RMSCC 2394</strain>
    </source>
</reference>
<proteinExistence type="predicted"/>
<protein>
    <submittedName>
        <fullName evidence="2">Uncharacterized protein</fullName>
    </submittedName>
</protein>